<feature type="domain" description="BZIP" evidence="4">
    <location>
        <begin position="178"/>
        <end position="193"/>
    </location>
</feature>
<reference evidence="5" key="1">
    <citation type="submission" date="2022-10" db="EMBL/GenBank/DDBJ databases">
        <title>Tapping the CABI collections for fungal endophytes: first genome assemblies for Collariella, Neodidymelliopsis, Ascochyta clinopodiicola, Didymella pomorum, Didymosphaeria variabile, Neocosmospora piperis and Neocucurbitaria cava.</title>
        <authorList>
            <person name="Hill R."/>
        </authorList>
    </citation>
    <scope>NUCLEOTIDE SEQUENCE</scope>
    <source>
        <strain evidence="5">IMI 356814</strain>
    </source>
</reference>
<feature type="compositionally biased region" description="Low complexity" evidence="3">
    <location>
        <begin position="484"/>
        <end position="501"/>
    </location>
</feature>
<dbReference type="PROSITE" id="PS00036">
    <property type="entry name" value="BZIP_BASIC"/>
    <property type="match status" value="1"/>
</dbReference>
<dbReference type="OrthoDB" id="5374328at2759"/>
<feature type="region of interest" description="Disordered" evidence="3">
    <location>
        <begin position="475"/>
        <end position="524"/>
    </location>
</feature>
<dbReference type="SMART" id="SM00338">
    <property type="entry name" value="BRLZ"/>
    <property type="match status" value="1"/>
</dbReference>
<dbReference type="EMBL" id="JAPEUY010000001">
    <property type="protein sequence ID" value="KAJ4377283.1"/>
    <property type="molecule type" value="Genomic_DNA"/>
</dbReference>
<keyword evidence="6" id="KW-1185">Reference proteome</keyword>
<dbReference type="PANTHER" id="PTHR40621">
    <property type="entry name" value="TRANSCRIPTION FACTOR KAPC-RELATED"/>
    <property type="match status" value="1"/>
</dbReference>
<keyword evidence="2" id="KW-0539">Nucleus</keyword>
<feature type="region of interest" description="Disordered" evidence="3">
    <location>
        <begin position="594"/>
        <end position="645"/>
    </location>
</feature>
<name>A0A9W8YGV8_9PLEO</name>
<dbReference type="InterPro" id="IPR050936">
    <property type="entry name" value="AP-1-like"/>
</dbReference>
<dbReference type="AlphaFoldDB" id="A0A9W8YGV8"/>
<dbReference type="InterPro" id="IPR004827">
    <property type="entry name" value="bZIP"/>
</dbReference>
<dbReference type="GO" id="GO:0090575">
    <property type="term" value="C:RNA polymerase II transcription regulator complex"/>
    <property type="evidence" value="ECO:0007669"/>
    <property type="project" value="TreeGrafter"/>
</dbReference>
<dbReference type="Gene3D" id="1.20.5.170">
    <property type="match status" value="1"/>
</dbReference>
<dbReference type="SUPFAM" id="SSF57959">
    <property type="entry name" value="Leucine zipper domain"/>
    <property type="match status" value="1"/>
</dbReference>
<feature type="region of interest" description="Disordered" evidence="3">
    <location>
        <begin position="83"/>
        <end position="194"/>
    </location>
</feature>
<sequence>MEFNYEQGMAFSPIDELPGQELLLSQFPWSYVDDFQTFGCFNTFMNGLPGLPPSDNPPFAHSPRVRRGNLIMSDEAAYAALTPSSSGDYSNASPAPSPLPVVDSPAADSARRPSNGRRVLVPQKSTKTSPQVSIPTVSSPQDGTGPSPLGGGPNGKTYVIPPRPKPGRKPATDEPASKRKAQNRESQRNFRARKAAKVMELQDQVEKAEQCHRDEMNDKLAEIDRLHSDVLEWREKCNRAQDDYDKMVVDRDYWRQLAQALEQKQHMHNPYTGQSMPMLYQMASLADDRHDSPTRKSIGSAQAYETPNTTDPLGCDRCEPDNCACMAEIANDMTFQNALLTPMDAVPLPSRSNGVSPMTGVKRSSQAKFEDEFKDREIDFTAKFQTQRPQPALMPSNEMTKVHDCGWCENNPEYCLCKDPSLRPVGDDSMAPLSQIISNSSMEDVKPTSAMTGPGSCADCQANPRQRAWCQRVAQLRSEATPPSSRRNSNASSRRNSNKSNTPDVLEPKVESRIDNNTACSSPVVGERSIGCSEAFKLLDGRVPMDVDHMDWRNLKPVPHSVPHDGRRDTFTMEPGMYSVMELDASSILTTLQHSRRPLSPRASDGRLAPLVREAEDRRRATLSPMTGPEERGRLKSVPTLSMGR</sequence>
<dbReference type="Pfam" id="PF10297">
    <property type="entry name" value="Hap4_Hap_bind"/>
    <property type="match status" value="1"/>
</dbReference>
<feature type="region of interest" description="Disordered" evidence="3">
    <location>
        <begin position="289"/>
        <end position="310"/>
    </location>
</feature>
<dbReference type="Proteomes" id="UP001140560">
    <property type="component" value="Unassembled WGS sequence"/>
</dbReference>
<dbReference type="GO" id="GO:0001228">
    <property type="term" value="F:DNA-binding transcription activator activity, RNA polymerase II-specific"/>
    <property type="evidence" value="ECO:0007669"/>
    <property type="project" value="TreeGrafter"/>
</dbReference>
<organism evidence="5 6">
    <name type="scientific">Neocucurbitaria cava</name>
    <dbReference type="NCBI Taxonomy" id="798079"/>
    <lineage>
        <taxon>Eukaryota</taxon>
        <taxon>Fungi</taxon>
        <taxon>Dikarya</taxon>
        <taxon>Ascomycota</taxon>
        <taxon>Pezizomycotina</taxon>
        <taxon>Dothideomycetes</taxon>
        <taxon>Pleosporomycetidae</taxon>
        <taxon>Pleosporales</taxon>
        <taxon>Pleosporineae</taxon>
        <taxon>Cucurbitariaceae</taxon>
        <taxon>Neocucurbitaria</taxon>
    </lineage>
</organism>
<dbReference type="PANTHER" id="PTHR40621:SF7">
    <property type="entry name" value="BZIP DOMAIN-CONTAINING PROTEIN"/>
    <property type="match status" value="1"/>
</dbReference>
<gene>
    <name evidence="5" type="ORF">N0V83_000107</name>
</gene>
<evidence type="ECO:0000313" key="5">
    <source>
        <dbReference type="EMBL" id="KAJ4377283.1"/>
    </source>
</evidence>
<dbReference type="CDD" id="cd14688">
    <property type="entry name" value="bZIP_YAP"/>
    <property type="match status" value="1"/>
</dbReference>
<feature type="compositionally biased region" description="Basic and acidic residues" evidence="3">
    <location>
        <begin position="170"/>
        <end position="188"/>
    </location>
</feature>
<evidence type="ECO:0000256" key="1">
    <source>
        <dbReference type="ARBA" id="ARBA00004123"/>
    </source>
</evidence>
<dbReference type="InterPro" id="IPR018287">
    <property type="entry name" value="Hap4_TF_heteromerisation"/>
</dbReference>
<dbReference type="InterPro" id="IPR046347">
    <property type="entry name" value="bZIP_sf"/>
</dbReference>
<evidence type="ECO:0000256" key="2">
    <source>
        <dbReference type="ARBA" id="ARBA00023242"/>
    </source>
</evidence>
<comment type="subcellular location">
    <subcellularLocation>
        <location evidence="1">Nucleus</location>
    </subcellularLocation>
</comment>
<feature type="compositionally biased region" description="Polar residues" evidence="3">
    <location>
        <begin position="123"/>
        <end position="144"/>
    </location>
</feature>
<feature type="compositionally biased region" description="Polar residues" evidence="3">
    <location>
        <begin position="295"/>
        <end position="310"/>
    </location>
</feature>
<comment type="caution">
    <text evidence="5">The sequence shown here is derived from an EMBL/GenBank/DDBJ whole genome shotgun (WGS) entry which is preliminary data.</text>
</comment>
<feature type="compositionally biased region" description="Polar residues" evidence="3">
    <location>
        <begin position="83"/>
        <end position="94"/>
    </location>
</feature>
<protein>
    <recommendedName>
        <fullName evidence="4">BZIP domain-containing protein</fullName>
    </recommendedName>
</protein>
<proteinExistence type="predicted"/>
<evidence type="ECO:0000313" key="6">
    <source>
        <dbReference type="Proteomes" id="UP001140560"/>
    </source>
</evidence>
<evidence type="ECO:0000256" key="3">
    <source>
        <dbReference type="SAM" id="MobiDB-lite"/>
    </source>
</evidence>
<dbReference type="GO" id="GO:0000976">
    <property type="term" value="F:transcription cis-regulatory region binding"/>
    <property type="evidence" value="ECO:0007669"/>
    <property type="project" value="InterPro"/>
</dbReference>
<accession>A0A9W8YGV8</accession>
<evidence type="ECO:0000259" key="4">
    <source>
        <dbReference type="PROSITE" id="PS00036"/>
    </source>
</evidence>